<feature type="chain" id="PRO_5003277340" evidence="1">
    <location>
        <begin position="20"/>
        <end position="112"/>
    </location>
</feature>
<feature type="non-terminal residue" evidence="2">
    <location>
        <position position="1"/>
    </location>
</feature>
<sequence>SSCFELVCLCCVLTGEAGGKQEGVAEAHRRPVRCGCQGGGGVEGLGEQQCAVAARLGRPVQDRWVEPGERVGGEEGCACAGGEPVGRRDARALQLRQRRTNHRFVDYEAVVG</sequence>
<dbReference type="AlphaFoldDB" id="F2DHF6"/>
<proteinExistence type="evidence at transcript level"/>
<evidence type="ECO:0000256" key="1">
    <source>
        <dbReference type="SAM" id="SignalP"/>
    </source>
</evidence>
<organism evidence="2">
    <name type="scientific">Hordeum vulgare subsp. vulgare</name>
    <name type="common">Domesticated barley</name>
    <dbReference type="NCBI Taxonomy" id="112509"/>
    <lineage>
        <taxon>Eukaryota</taxon>
        <taxon>Viridiplantae</taxon>
        <taxon>Streptophyta</taxon>
        <taxon>Embryophyta</taxon>
        <taxon>Tracheophyta</taxon>
        <taxon>Spermatophyta</taxon>
        <taxon>Magnoliopsida</taxon>
        <taxon>Liliopsida</taxon>
        <taxon>Poales</taxon>
        <taxon>Poaceae</taxon>
        <taxon>BOP clade</taxon>
        <taxon>Pooideae</taxon>
        <taxon>Triticodae</taxon>
        <taxon>Triticeae</taxon>
        <taxon>Hordeinae</taxon>
        <taxon>Hordeum</taxon>
    </lineage>
</organism>
<keyword evidence="1" id="KW-0732">Signal</keyword>
<evidence type="ECO:0000313" key="2">
    <source>
        <dbReference type="EMBL" id="BAJ94527.1"/>
    </source>
</evidence>
<protein>
    <submittedName>
        <fullName evidence="2">Predicted protein</fullName>
    </submittedName>
</protein>
<name>F2DHF6_HORVV</name>
<accession>F2DHF6</accession>
<reference evidence="2" key="1">
    <citation type="journal article" date="2011" name="Plant Physiol.">
        <title>Comprehensive sequence analysis of 24,783 barley full-length cDNAs derived from 12 clone libraries.</title>
        <authorList>
            <person name="Matsumoto T."/>
            <person name="Tanaka T."/>
            <person name="Sakai H."/>
            <person name="Amano N."/>
            <person name="Kanamori H."/>
            <person name="Kurita K."/>
            <person name="Kikuta A."/>
            <person name="Kamiya K."/>
            <person name="Yamamoto M."/>
            <person name="Ikawa H."/>
            <person name="Fujii N."/>
            <person name="Hori K."/>
            <person name="Itoh T."/>
            <person name="Sato K."/>
        </authorList>
    </citation>
    <scope>NUCLEOTIDE SEQUENCE</scope>
    <source>
        <tissue evidence="2">Shoot and root</tissue>
    </source>
</reference>
<dbReference type="EMBL" id="AK363323">
    <property type="protein sequence ID" value="BAJ94527.1"/>
    <property type="molecule type" value="mRNA"/>
</dbReference>
<feature type="signal peptide" evidence="1">
    <location>
        <begin position="1"/>
        <end position="19"/>
    </location>
</feature>